<organism evidence="3 4">
    <name type="scientific">Caenorhabditis auriculariae</name>
    <dbReference type="NCBI Taxonomy" id="2777116"/>
    <lineage>
        <taxon>Eukaryota</taxon>
        <taxon>Metazoa</taxon>
        <taxon>Ecdysozoa</taxon>
        <taxon>Nematoda</taxon>
        <taxon>Chromadorea</taxon>
        <taxon>Rhabditida</taxon>
        <taxon>Rhabditina</taxon>
        <taxon>Rhabditomorpha</taxon>
        <taxon>Rhabditoidea</taxon>
        <taxon>Rhabditidae</taxon>
        <taxon>Peloderinae</taxon>
        <taxon>Caenorhabditis</taxon>
    </lineage>
</organism>
<dbReference type="GO" id="GO:0033557">
    <property type="term" value="C:Slx1-Slx4 complex"/>
    <property type="evidence" value="ECO:0007669"/>
    <property type="project" value="TreeGrafter"/>
</dbReference>
<evidence type="ECO:0000313" key="3">
    <source>
        <dbReference type="EMBL" id="CAD6197844.1"/>
    </source>
</evidence>
<dbReference type="OrthoDB" id="24645at2759"/>
<evidence type="ECO:0000259" key="2">
    <source>
        <dbReference type="Pfam" id="PF21202"/>
    </source>
</evidence>
<name>A0A8S1HSI4_9PELO</name>
<evidence type="ECO:0000256" key="1">
    <source>
        <dbReference type="SAM" id="MobiDB-lite"/>
    </source>
</evidence>
<comment type="caution">
    <text evidence="3">The sequence shown here is derived from an EMBL/GenBank/DDBJ whole genome shotgun (WGS) entry which is preliminary data.</text>
</comment>
<dbReference type="InterPro" id="IPR048749">
    <property type="entry name" value="SLX1_C"/>
</dbReference>
<feature type="compositionally biased region" description="Basic and acidic residues" evidence="1">
    <location>
        <begin position="114"/>
        <end position="135"/>
    </location>
</feature>
<dbReference type="GO" id="GO:0017108">
    <property type="term" value="F:5'-flap endonuclease activity"/>
    <property type="evidence" value="ECO:0007669"/>
    <property type="project" value="TreeGrafter"/>
</dbReference>
<dbReference type="InterPro" id="IPR013083">
    <property type="entry name" value="Znf_RING/FYVE/PHD"/>
</dbReference>
<dbReference type="PANTHER" id="PTHR20208:SF10">
    <property type="entry name" value="STRUCTURE-SPECIFIC ENDONUCLEASE SUBUNIT SLX1"/>
    <property type="match status" value="1"/>
</dbReference>
<evidence type="ECO:0000313" key="4">
    <source>
        <dbReference type="Proteomes" id="UP000835052"/>
    </source>
</evidence>
<reference evidence="3" key="1">
    <citation type="submission" date="2020-10" db="EMBL/GenBank/DDBJ databases">
        <authorList>
            <person name="Kikuchi T."/>
        </authorList>
    </citation>
    <scope>NUCLEOTIDE SEQUENCE</scope>
    <source>
        <strain evidence="3">NKZ352</strain>
    </source>
</reference>
<dbReference type="PANTHER" id="PTHR20208">
    <property type="entry name" value="STRUCTURE-SPECIFIC ENDONUCLEASE SUBUNIT SLX1"/>
    <property type="match status" value="1"/>
</dbReference>
<gene>
    <name evidence="3" type="ORF">CAUJ_LOCUS13751</name>
</gene>
<dbReference type="Gene3D" id="3.30.40.10">
    <property type="entry name" value="Zinc/RING finger domain, C3HC4 (zinc finger)"/>
    <property type="match status" value="1"/>
</dbReference>
<dbReference type="GO" id="GO:0008821">
    <property type="term" value="F:crossover junction DNA endonuclease activity"/>
    <property type="evidence" value="ECO:0007669"/>
    <property type="project" value="TreeGrafter"/>
</dbReference>
<accession>A0A8S1HSI4</accession>
<feature type="domain" description="Structure-specific endonuclease subunit SLX1 C-terminal" evidence="2">
    <location>
        <begin position="165"/>
        <end position="232"/>
    </location>
</feature>
<dbReference type="GO" id="GO:0000724">
    <property type="term" value="P:double-strand break repair via homologous recombination"/>
    <property type="evidence" value="ECO:0007669"/>
    <property type="project" value="TreeGrafter"/>
</dbReference>
<feature type="region of interest" description="Disordered" evidence="1">
    <location>
        <begin position="94"/>
        <end position="142"/>
    </location>
</feature>
<dbReference type="AlphaFoldDB" id="A0A8S1HSI4"/>
<sequence length="261" mass="28839">MALVEEGLGFGVVLLDLPDLPFDLLTSVIWCVITSSRAYLRAQLLGSGWNDASTTRMSFPFAESTVCGYAHCVHTLSLRDVTSSSQMDGTMKLPVKDLSSCEPDPSLVASSSGAEHRTESRSQKEEIPFPEENKPPPHVGTSYGKVEKQFSLVPEDSEGYEEAGECRLCGKEFARLWHLVRCVASPNCNAHFHTKCLAAEGLRKLGEFPKQLFPLKGKCPVCNGNYLWGDVIKEQRRIILVSAKATDEFKKMVVKKNLVVD</sequence>
<dbReference type="Pfam" id="PF21202">
    <property type="entry name" value="SLX1_C"/>
    <property type="match status" value="1"/>
</dbReference>
<proteinExistence type="predicted"/>
<protein>
    <recommendedName>
        <fullName evidence="2">Structure-specific endonuclease subunit SLX1 C-terminal domain-containing protein</fullName>
    </recommendedName>
</protein>
<dbReference type="InterPro" id="IPR050381">
    <property type="entry name" value="SLX1_endonuclease"/>
</dbReference>
<dbReference type="EMBL" id="CAJGYM010000106">
    <property type="protein sequence ID" value="CAD6197844.1"/>
    <property type="molecule type" value="Genomic_DNA"/>
</dbReference>
<keyword evidence="4" id="KW-1185">Reference proteome</keyword>
<dbReference type="Proteomes" id="UP000835052">
    <property type="component" value="Unassembled WGS sequence"/>
</dbReference>